<evidence type="ECO:0000313" key="10">
    <source>
        <dbReference type="Proteomes" id="UP001244640"/>
    </source>
</evidence>
<accession>A0ABU0U613</accession>
<dbReference type="SUPFAM" id="SSF55785">
    <property type="entry name" value="PYP-like sensor domain (PAS domain)"/>
    <property type="match status" value="1"/>
</dbReference>
<dbReference type="EMBL" id="JAUTBA010000001">
    <property type="protein sequence ID" value="MDQ1150383.1"/>
    <property type="molecule type" value="Genomic_DNA"/>
</dbReference>
<name>A0ABU0U613_9SPHI</name>
<dbReference type="Pfam" id="PF08447">
    <property type="entry name" value="PAS_3"/>
    <property type="match status" value="1"/>
</dbReference>
<keyword evidence="6" id="KW-0175">Coiled coil</keyword>
<evidence type="ECO:0000256" key="6">
    <source>
        <dbReference type="SAM" id="Coils"/>
    </source>
</evidence>
<dbReference type="InterPro" id="IPR005467">
    <property type="entry name" value="His_kinase_dom"/>
</dbReference>
<dbReference type="InterPro" id="IPR035965">
    <property type="entry name" value="PAS-like_dom_sf"/>
</dbReference>
<dbReference type="SUPFAM" id="SSF47384">
    <property type="entry name" value="Homodimeric domain of signal transducing histidine kinase"/>
    <property type="match status" value="1"/>
</dbReference>
<evidence type="ECO:0000256" key="5">
    <source>
        <dbReference type="ARBA" id="ARBA00022777"/>
    </source>
</evidence>
<dbReference type="InterPro" id="IPR000014">
    <property type="entry name" value="PAS"/>
</dbReference>
<dbReference type="Pfam" id="PF00512">
    <property type="entry name" value="HisKA"/>
    <property type="match status" value="1"/>
</dbReference>
<dbReference type="InterPro" id="IPR036097">
    <property type="entry name" value="HisK_dim/P_sf"/>
</dbReference>
<dbReference type="PROSITE" id="PS50109">
    <property type="entry name" value="HIS_KIN"/>
    <property type="match status" value="1"/>
</dbReference>
<dbReference type="Gene3D" id="2.10.70.100">
    <property type="match status" value="1"/>
</dbReference>
<dbReference type="Gene3D" id="1.10.287.130">
    <property type="match status" value="1"/>
</dbReference>
<evidence type="ECO:0000256" key="3">
    <source>
        <dbReference type="ARBA" id="ARBA00022553"/>
    </source>
</evidence>
<organism evidence="9 10">
    <name type="scientific">Sphingobacterium zeae</name>
    <dbReference type="NCBI Taxonomy" id="1776859"/>
    <lineage>
        <taxon>Bacteria</taxon>
        <taxon>Pseudomonadati</taxon>
        <taxon>Bacteroidota</taxon>
        <taxon>Sphingobacteriia</taxon>
        <taxon>Sphingobacteriales</taxon>
        <taxon>Sphingobacteriaceae</taxon>
        <taxon>Sphingobacterium</taxon>
    </lineage>
</organism>
<feature type="domain" description="Histidine kinase" evidence="7">
    <location>
        <begin position="145"/>
        <end position="360"/>
    </location>
</feature>
<feature type="coiled-coil region" evidence="6">
    <location>
        <begin position="154"/>
        <end position="196"/>
    </location>
</feature>
<dbReference type="SUPFAM" id="SSF55874">
    <property type="entry name" value="ATPase domain of HSP90 chaperone/DNA topoisomerase II/histidine kinase"/>
    <property type="match status" value="1"/>
</dbReference>
<dbReference type="InterPro" id="IPR036890">
    <property type="entry name" value="HATPase_C_sf"/>
</dbReference>
<keyword evidence="10" id="KW-1185">Reference proteome</keyword>
<evidence type="ECO:0000256" key="2">
    <source>
        <dbReference type="ARBA" id="ARBA00012438"/>
    </source>
</evidence>
<dbReference type="PROSITE" id="PS50113">
    <property type="entry name" value="PAC"/>
    <property type="match status" value="1"/>
</dbReference>
<dbReference type="InterPro" id="IPR003661">
    <property type="entry name" value="HisK_dim/P_dom"/>
</dbReference>
<dbReference type="InterPro" id="IPR003594">
    <property type="entry name" value="HATPase_dom"/>
</dbReference>
<dbReference type="InterPro" id="IPR000700">
    <property type="entry name" value="PAS-assoc_C"/>
</dbReference>
<comment type="catalytic activity">
    <reaction evidence="1">
        <text>ATP + protein L-histidine = ADP + protein N-phospho-L-histidine.</text>
        <dbReference type="EC" id="2.7.13.3"/>
    </reaction>
</comment>
<dbReference type="NCBIfam" id="TIGR00229">
    <property type="entry name" value="sensory_box"/>
    <property type="match status" value="1"/>
</dbReference>
<dbReference type="InterPro" id="IPR052162">
    <property type="entry name" value="Sensor_kinase/Photoreceptor"/>
</dbReference>
<dbReference type="SMART" id="SM00387">
    <property type="entry name" value="HATPase_c"/>
    <property type="match status" value="1"/>
</dbReference>
<keyword evidence="4" id="KW-0808">Transferase</keyword>
<evidence type="ECO:0000256" key="1">
    <source>
        <dbReference type="ARBA" id="ARBA00000085"/>
    </source>
</evidence>
<comment type="caution">
    <text evidence="9">The sequence shown here is derived from an EMBL/GenBank/DDBJ whole genome shotgun (WGS) entry which is preliminary data.</text>
</comment>
<evidence type="ECO:0000259" key="8">
    <source>
        <dbReference type="PROSITE" id="PS50113"/>
    </source>
</evidence>
<dbReference type="CDD" id="cd00082">
    <property type="entry name" value="HisKA"/>
    <property type="match status" value="1"/>
</dbReference>
<dbReference type="CDD" id="cd00075">
    <property type="entry name" value="HATPase"/>
    <property type="match status" value="1"/>
</dbReference>
<keyword evidence="5" id="KW-0418">Kinase</keyword>
<dbReference type="CDD" id="cd00130">
    <property type="entry name" value="PAS"/>
    <property type="match status" value="1"/>
</dbReference>
<evidence type="ECO:0000256" key="4">
    <source>
        <dbReference type="ARBA" id="ARBA00022679"/>
    </source>
</evidence>
<dbReference type="EC" id="2.7.13.3" evidence="2"/>
<dbReference type="PANTHER" id="PTHR43304:SF1">
    <property type="entry name" value="PAC DOMAIN-CONTAINING PROTEIN"/>
    <property type="match status" value="1"/>
</dbReference>
<dbReference type="InterPro" id="IPR004358">
    <property type="entry name" value="Sig_transdc_His_kin-like_C"/>
</dbReference>
<dbReference type="InterPro" id="IPR013655">
    <property type="entry name" value="PAS_fold_3"/>
</dbReference>
<dbReference type="Pfam" id="PF02518">
    <property type="entry name" value="HATPase_c"/>
    <property type="match status" value="1"/>
</dbReference>
<dbReference type="SMART" id="SM00388">
    <property type="entry name" value="HisKA"/>
    <property type="match status" value="1"/>
</dbReference>
<gene>
    <name evidence="9" type="ORF">QE382_002367</name>
</gene>
<reference evidence="9 10" key="1">
    <citation type="submission" date="2023-07" db="EMBL/GenBank/DDBJ databases">
        <title>Functional and genomic diversity of the sorghum phyllosphere microbiome.</title>
        <authorList>
            <person name="Shade A."/>
        </authorList>
    </citation>
    <scope>NUCLEOTIDE SEQUENCE [LARGE SCALE GENOMIC DNA]</scope>
    <source>
        <strain evidence="9 10">SORGH_AS_0892</strain>
    </source>
</reference>
<evidence type="ECO:0000259" key="7">
    <source>
        <dbReference type="PROSITE" id="PS50109"/>
    </source>
</evidence>
<evidence type="ECO:0000313" key="9">
    <source>
        <dbReference type="EMBL" id="MDQ1150383.1"/>
    </source>
</evidence>
<protein>
    <recommendedName>
        <fullName evidence="2">histidine kinase</fullName>
        <ecNumber evidence="2">2.7.13.3</ecNumber>
    </recommendedName>
</protein>
<dbReference type="Gene3D" id="3.30.450.20">
    <property type="entry name" value="PAS domain"/>
    <property type="match status" value="1"/>
</dbReference>
<proteinExistence type="predicted"/>
<sequence>MINLYGADSTFTVSQKHLAQALEQARMGFWEVSLVEQNYMSCTDQCKRNFGWDTTKEFSYSDMLGCIVAEDLEAMQACVARSIELQIPYNAQYRVRHNDNSIHWIEARGWVTYDNAGYPQVISGTTLDITEKKELEILRDEMLSIAMHEIKTPLSSVKGTLQMLERKLEVQENTLSNKLVQNALKATERINRLLNEMVAPVMVMARGITLDKTEINLSQLILEISQNAGLVFPESDIQVHVPSQDVFLEADGYRIGQVITNLINNAIKYSDGKSPINIKMVVLQDEVSIVVSDLGMGIKSEDRKKVFEKFYRANREGHIEGLGIGLFLCADIILRHGGQIKILEKEGPGTDISFTLPYNN</sequence>
<feature type="domain" description="PAC" evidence="8">
    <location>
        <begin position="89"/>
        <end position="141"/>
    </location>
</feature>
<dbReference type="Proteomes" id="UP001244640">
    <property type="component" value="Unassembled WGS sequence"/>
</dbReference>
<keyword evidence="3" id="KW-0597">Phosphoprotein</keyword>
<dbReference type="PANTHER" id="PTHR43304">
    <property type="entry name" value="PHYTOCHROME-LIKE PROTEIN CPH1"/>
    <property type="match status" value="1"/>
</dbReference>
<dbReference type="Gene3D" id="3.30.565.10">
    <property type="entry name" value="Histidine kinase-like ATPase, C-terminal domain"/>
    <property type="match status" value="1"/>
</dbReference>
<dbReference type="RefSeq" id="WP_307186040.1">
    <property type="nucleotide sequence ID" value="NZ_JAUTBA010000001.1"/>
</dbReference>
<dbReference type="PRINTS" id="PR00344">
    <property type="entry name" value="BCTRLSENSOR"/>
</dbReference>